<dbReference type="InterPro" id="IPR022907">
    <property type="entry name" value="VapC_family"/>
</dbReference>
<dbReference type="AlphaFoldDB" id="A0A8A2VGI3"/>
<feature type="domain" description="PIN" evidence="6">
    <location>
        <begin position="3"/>
        <end position="125"/>
    </location>
</feature>
<dbReference type="EMBL" id="CP071462">
    <property type="protein sequence ID" value="QSX00447.1"/>
    <property type="molecule type" value="Genomic_DNA"/>
</dbReference>
<dbReference type="GO" id="GO:0016787">
    <property type="term" value="F:hydrolase activity"/>
    <property type="evidence" value="ECO:0007669"/>
    <property type="project" value="UniProtKB-KW"/>
</dbReference>
<dbReference type="PANTHER" id="PTHR42188:SF1">
    <property type="entry name" value="23S RRNA-SPECIFIC ENDONUCLEASE VAPC20"/>
    <property type="match status" value="1"/>
</dbReference>
<accession>A0A8A2VGI3</accession>
<dbReference type="KEGG" id="hakz:J0X25_05625"/>
<evidence type="ECO:0000256" key="2">
    <source>
        <dbReference type="ARBA" id="ARBA00022722"/>
    </source>
</evidence>
<keyword evidence="3 5" id="KW-0479">Metal-binding</keyword>
<evidence type="ECO:0000313" key="7">
    <source>
        <dbReference type="EMBL" id="QSX00447.1"/>
    </source>
</evidence>
<dbReference type="Pfam" id="PF01850">
    <property type="entry name" value="PIN"/>
    <property type="match status" value="1"/>
</dbReference>
<dbReference type="PANTHER" id="PTHR42188">
    <property type="entry name" value="23S RRNA-SPECIFIC ENDONUCLEASE VAPC20"/>
    <property type="match status" value="1"/>
</dbReference>
<feature type="binding site" evidence="5">
    <location>
        <position position="99"/>
    </location>
    <ligand>
        <name>Mg(2+)</name>
        <dbReference type="ChEBI" id="CHEBI:18420"/>
    </ligand>
</feature>
<evidence type="ECO:0000259" key="6">
    <source>
        <dbReference type="Pfam" id="PF01850"/>
    </source>
</evidence>
<dbReference type="GO" id="GO:0090729">
    <property type="term" value="F:toxin activity"/>
    <property type="evidence" value="ECO:0007669"/>
    <property type="project" value="UniProtKB-KW"/>
</dbReference>
<gene>
    <name evidence="5" type="primary">vapC</name>
    <name evidence="7" type="ORF">J0X25_05625</name>
</gene>
<evidence type="ECO:0000256" key="4">
    <source>
        <dbReference type="ARBA" id="ARBA00022801"/>
    </source>
</evidence>
<keyword evidence="8" id="KW-1185">Reference proteome</keyword>
<evidence type="ECO:0000313" key="8">
    <source>
        <dbReference type="Proteomes" id="UP000663203"/>
    </source>
</evidence>
<keyword evidence="5" id="KW-0460">Magnesium</keyword>
<dbReference type="GO" id="GO:0016075">
    <property type="term" value="P:rRNA catabolic process"/>
    <property type="evidence" value="ECO:0007669"/>
    <property type="project" value="TreeGrafter"/>
</dbReference>
<evidence type="ECO:0000256" key="1">
    <source>
        <dbReference type="ARBA" id="ARBA00022649"/>
    </source>
</evidence>
<proteinExistence type="inferred from homology"/>
<sequence>MHCFDANVWIYYFDQTLAENEVVTPVLTPILEDEPLFTTTVLQMEVVHYLHTQHSQPNKLIAQFHGLEDVLVAELTQRDVETATDILREYPHSGIGGRDATVLAAMDRHDVSRLWTHDSGLKRIGTELTWLDVTDPVETEPQ</sequence>
<comment type="function">
    <text evidence="5">Toxic component of a toxin-antitoxin (TA) system. An RNase.</text>
</comment>
<keyword evidence="5" id="KW-0800">Toxin</keyword>
<name>A0A8A2VGI3_9EURY</name>
<dbReference type="InterPro" id="IPR002716">
    <property type="entry name" value="PIN_dom"/>
</dbReference>
<reference evidence="7 8" key="1">
    <citation type="submission" date="2021-03" db="EMBL/GenBank/DDBJ databases">
        <title>Haloterrigena longa sp. nov. and Haloterrigena limicola sp. nov., extremely halophilic archaea isolated from a salt lake.</title>
        <authorList>
            <person name="Henglin C."/>
        </authorList>
    </citation>
    <scope>NUCLEOTIDE SEQUENCE [LARGE SCALE GENOMIC DNA]</scope>
    <source>
        <strain evidence="7 8">KZCA68</strain>
    </source>
</reference>
<feature type="binding site" evidence="5">
    <location>
        <position position="5"/>
    </location>
    <ligand>
        <name>Mg(2+)</name>
        <dbReference type="ChEBI" id="CHEBI:18420"/>
    </ligand>
</feature>
<dbReference type="EC" id="3.1.-.-" evidence="5"/>
<dbReference type="HAMAP" id="MF_00265">
    <property type="entry name" value="VapC_Nob1"/>
    <property type="match status" value="1"/>
</dbReference>
<dbReference type="SUPFAM" id="SSF88723">
    <property type="entry name" value="PIN domain-like"/>
    <property type="match status" value="1"/>
</dbReference>
<dbReference type="InterPro" id="IPR039018">
    <property type="entry name" value="VapC20-like"/>
</dbReference>
<keyword evidence="4 5" id="KW-0378">Hydrolase</keyword>
<dbReference type="Gene3D" id="3.40.50.1010">
    <property type="entry name" value="5'-nuclease"/>
    <property type="match status" value="1"/>
</dbReference>
<dbReference type="GeneID" id="63186764"/>
<dbReference type="GO" id="GO:0000287">
    <property type="term" value="F:magnesium ion binding"/>
    <property type="evidence" value="ECO:0007669"/>
    <property type="project" value="UniProtKB-UniRule"/>
</dbReference>
<comment type="cofactor">
    <cofactor evidence="5">
        <name>Mg(2+)</name>
        <dbReference type="ChEBI" id="CHEBI:18420"/>
    </cofactor>
</comment>
<evidence type="ECO:0000256" key="3">
    <source>
        <dbReference type="ARBA" id="ARBA00022723"/>
    </source>
</evidence>
<protein>
    <recommendedName>
        <fullName evidence="5">Ribonuclease VapC</fullName>
        <shortName evidence="5">RNase VapC</shortName>
        <ecNumber evidence="5">3.1.-.-</ecNumber>
    </recommendedName>
    <alternativeName>
        <fullName evidence="5">Putative toxin VapC</fullName>
    </alternativeName>
</protein>
<evidence type="ECO:0000256" key="5">
    <source>
        <dbReference type="HAMAP-Rule" id="MF_00265"/>
    </source>
</evidence>
<keyword evidence="2 5" id="KW-0540">Nuclease</keyword>
<dbReference type="CDD" id="cd09854">
    <property type="entry name" value="PIN_VapC-like"/>
    <property type="match status" value="1"/>
</dbReference>
<dbReference type="GO" id="GO:0004521">
    <property type="term" value="F:RNA endonuclease activity"/>
    <property type="evidence" value="ECO:0007669"/>
    <property type="project" value="InterPro"/>
</dbReference>
<dbReference type="InterPro" id="IPR029060">
    <property type="entry name" value="PIN-like_dom_sf"/>
</dbReference>
<organism evidence="7 8">
    <name type="scientific">Haloterrigena alkaliphila</name>
    <dbReference type="NCBI Taxonomy" id="2816475"/>
    <lineage>
        <taxon>Archaea</taxon>
        <taxon>Methanobacteriati</taxon>
        <taxon>Methanobacteriota</taxon>
        <taxon>Stenosarchaea group</taxon>
        <taxon>Halobacteria</taxon>
        <taxon>Halobacteriales</taxon>
        <taxon>Natrialbaceae</taxon>
        <taxon>Haloterrigena</taxon>
    </lineage>
</organism>
<dbReference type="Proteomes" id="UP000663203">
    <property type="component" value="Chromosome"/>
</dbReference>
<comment type="similarity">
    <text evidence="5">Belongs to the PINc/VapC protein family.</text>
</comment>
<dbReference type="RefSeq" id="WP_207290165.1">
    <property type="nucleotide sequence ID" value="NZ_CP071462.1"/>
</dbReference>
<keyword evidence="1 5" id="KW-1277">Toxin-antitoxin system</keyword>